<reference evidence="3" key="1">
    <citation type="submission" date="2021-01" db="EMBL/GenBank/DDBJ databases">
        <title>Genome public.</title>
        <authorList>
            <person name="Liu C."/>
            <person name="Sun Q."/>
        </authorList>
    </citation>
    <scope>NUCLEOTIDE SEQUENCE [LARGE SCALE GENOMIC DNA]</scope>
    <source>
        <strain evidence="3">YIM B02505</strain>
    </source>
</reference>
<evidence type="ECO:0000313" key="2">
    <source>
        <dbReference type="EMBL" id="MBK1813815.1"/>
    </source>
</evidence>
<accession>A0ABS1EWX9</accession>
<dbReference type="EMBL" id="JAENHN010000066">
    <property type="protein sequence ID" value="MBK1813815.1"/>
    <property type="molecule type" value="Genomic_DNA"/>
</dbReference>
<keyword evidence="1" id="KW-0812">Transmembrane</keyword>
<dbReference type="Proteomes" id="UP000596739">
    <property type="component" value="Unassembled WGS sequence"/>
</dbReference>
<name>A0ABS1EWX9_9CLOT</name>
<evidence type="ECO:0000256" key="1">
    <source>
        <dbReference type="SAM" id="Phobius"/>
    </source>
</evidence>
<feature type="transmembrane region" description="Helical" evidence="1">
    <location>
        <begin position="6"/>
        <end position="22"/>
    </location>
</feature>
<evidence type="ECO:0000313" key="3">
    <source>
        <dbReference type="Proteomes" id="UP000596739"/>
    </source>
</evidence>
<sequence length="60" mass="6223">MNDIISILGIVIGVILLVLGRKKENGKSLKLIGGLLIIVGIGLAVPDFFKGFASGFSAPK</sequence>
<organism evidence="2 3">
    <name type="scientific">Clostridium yunnanense</name>
    <dbReference type="NCBI Taxonomy" id="2800325"/>
    <lineage>
        <taxon>Bacteria</taxon>
        <taxon>Bacillati</taxon>
        <taxon>Bacillota</taxon>
        <taxon>Clostridia</taxon>
        <taxon>Eubacteriales</taxon>
        <taxon>Clostridiaceae</taxon>
        <taxon>Clostridium</taxon>
    </lineage>
</organism>
<keyword evidence="1" id="KW-0472">Membrane</keyword>
<protein>
    <submittedName>
        <fullName evidence="2">Uncharacterized protein</fullName>
    </submittedName>
</protein>
<comment type="caution">
    <text evidence="2">The sequence shown here is derived from an EMBL/GenBank/DDBJ whole genome shotgun (WGS) entry which is preliminary data.</text>
</comment>
<proteinExistence type="predicted"/>
<dbReference type="RefSeq" id="WP_200274297.1">
    <property type="nucleotide sequence ID" value="NZ_JAENHN010000066.1"/>
</dbReference>
<feature type="transmembrane region" description="Helical" evidence="1">
    <location>
        <begin position="29"/>
        <end position="49"/>
    </location>
</feature>
<keyword evidence="3" id="KW-1185">Reference proteome</keyword>
<keyword evidence="1" id="KW-1133">Transmembrane helix</keyword>
<gene>
    <name evidence="2" type="ORF">JHL18_24660</name>
</gene>